<keyword evidence="9" id="KW-1185">Reference proteome</keyword>
<dbReference type="GO" id="GO:0004109">
    <property type="term" value="F:coproporphyrinogen oxidase activity"/>
    <property type="evidence" value="ECO:0007669"/>
    <property type="project" value="InterPro"/>
</dbReference>
<feature type="domain" description="Radical SAM core" evidence="7">
    <location>
        <begin position="47"/>
        <end position="312"/>
    </location>
</feature>
<dbReference type="STRING" id="2880.D7FRC0"/>
<feature type="compositionally biased region" description="Basic and acidic residues" evidence="5">
    <location>
        <begin position="527"/>
        <end position="542"/>
    </location>
</feature>
<dbReference type="InterPro" id="IPR058240">
    <property type="entry name" value="rSAM_sf"/>
</dbReference>
<evidence type="ECO:0000256" key="3">
    <source>
        <dbReference type="ARBA" id="ARBA00033094"/>
    </source>
</evidence>
<dbReference type="InterPro" id="IPR034505">
    <property type="entry name" value="Coproporphyrinogen-III_oxidase"/>
</dbReference>
<feature type="compositionally biased region" description="Low complexity" evidence="5">
    <location>
        <begin position="502"/>
        <end position="513"/>
    </location>
</feature>
<accession>D7FRC0</accession>
<dbReference type="GO" id="GO:0006779">
    <property type="term" value="P:porphyrin-containing compound biosynthetic process"/>
    <property type="evidence" value="ECO:0007669"/>
    <property type="project" value="InterPro"/>
</dbReference>
<dbReference type="OrthoDB" id="431409at2759"/>
<evidence type="ECO:0000256" key="6">
    <source>
        <dbReference type="SAM" id="SignalP"/>
    </source>
</evidence>
<dbReference type="InterPro" id="IPR006638">
    <property type="entry name" value="Elp3/MiaA/NifB-like_rSAM"/>
</dbReference>
<comment type="function">
    <text evidence="4">May be a heme chaperone, appears to bind heme. Homologous bacterial proteins do not have oxygen-independent coproporphyrinogen-III oxidase activity. Binds 1 [4Fe-4S] cluster. The cluster is coordinated with 3 cysteines and an exchangeable S-adenosyl-L-methionine.</text>
</comment>
<evidence type="ECO:0000256" key="4">
    <source>
        <dbReference type="ARBA" id="ARBA00045130"/>
    </source>
</evidence>
<feature type="region of interest" description="Disordered" evidence="5">
    <location>
        <begin position="465"/>
        <end position="558"/>
    </location>
</feature>
<sequence length="596" mass="63080">MAVWSFERSVCWGWSFLVPIAAPAASAASTARVAMSATTMDTQALALPSLPPSSVYVNLPFCRRRCFYCDFPIKVVGDRPGAAAAAAKPYVDNVVREIRATAAAAAIEAPKLPARGGAGGDDTMEHSGRGGGVKTLFFGGGTPSLCPPELVGLLIETVRNCYGIAAGAEISIEMDPGTFDEARLEAFLALGITRVSMGVQSFDAGLLEACGRAHSLADVYQAVELLRKAKVDNFSIDLMSGLPKQTVEQWEHTLSEAIATGAAHISVYDLQVEAGTPFGRWFSPGEAPLPEDETCADMYRTASGVLGQAGYDHYEISNYARPGFQSRHNRAYWENVPFLAFGNGAASFVDGYRFSRPRGLPEYGQWVGELEEEGWDKATGAPRRAACEEVLPGGGGMGDGAGAEESRPSREALERDALLDDVMLGFRLKEGLDLRVVASKYGHSAARRVEEGATEGMRQGWVVRDTAARGSRGGDAGAGGEKGGRNVGRVDDDFVYDGGRGSSSTLGAGSAAGDVGDHGRTSPGRGFPDDRSGGQEDRRAEVASDGGPRGEWGTLRLSDPDGFLFSNSVISSVFCELDGWKRCDQEQDGGVAAADR</sequence>
<comment type="similarity">
    <text evidence="1">Belongs to the anaerobic coproporphyrinogen-III oxidase family. HemW subfamily.</text>
</comment>
<dbReference type="SUPFAM" id="SSF102114">
    <property type="entry name" value="Radical SAM enzymes"/>
    <property type="match status" value="2"/>
</dbReference>
<dbReference type="NCBIfam" id="TIGR00539">
    <property type="entry name" value="hemN_rel"/>
    <property type="match status" value="1"/>
</dbReference>
<dbReference type="GO" id="GO:0051539">
    <property type="term" value="F:4 iron, 4 sulfur cluster binding"/>
    <property type="evidence" value="ECO:0007669"/>
    <property type="project" value="InterPro"/>
</dbReference>
<proteinExistence type="inferred from homology"/>
<feature type="compositionally biased region" description="Gly residues" evidence="5">
    <location>
        <begin position="392"/>
        <end position="401"/>
    </location>
</feature>
<gene>
    <name evidence="8" type="ORF">Esi_0212_0052</name>
</gene>
<feature type="chain" id="PRO_5003095416" description="Radical S-adenosyl methionine domain-containing protein 1, mitochondrial" evidence="6">
    <location>
        <begin position="28"/>
        <end position="596"/>
    </location>
</feature>
<dbReference type="PROSITE" id="PS51918">
    <property type="entry name" value="RADICAL_SAM"/>
    <property type="match status" value="1"/>
</dbReference>
<dbReference type="CDD" id="cd01335">
    <property type="entry name" value="Radical_SAM"/>
    <property type="match status" value="1"/>
</dbReference>
<dbReference type="Gene3D" id="3.30.750.200">
    <property type="match status" value="1"/>
</dbReference>
<dbReference type="SMART" id="SM00729">
    <property type="entry name" value="Elp3"/>
    <property type="match status" value="1"/>
</dbReference>
<dbReference type="SFLD" id="SFLDF00562">
    <property type="entry name" value="HemN-like__clustered_with_heat"/>
    <property type="match status" value="1"/>
</dbReference>
<dbReference type="EMBL" id="FN648390">
    <property type="protein sequence ID" value="CBJ30711.1"/>
    <property type="molecule type" value="Genomic_DNA"/>
</dbReference>
<dbReference type="SFLD" id="SFLDG01065">
    <property type="entry name" value="anaerobic_coproporphyrinogen-I"/>
    <property type="match status" value="1"/>
</dbReference>
<dbReference type="PANTHER" id="PTHR13932">
    <property type="entry name" value="COPROPORPHYRINIGEN III OXIDASE"/>
    <property type="match status" value="1"/>
</dbReference>
<dbReference type="InParanoid" id="D7FRC0"/>
<evidence type="ECO:0000313" key="9">
    <source>
        <dbReference type="Proteomes" id="UP000002630"/>
    </source>
</evidence>
<organism evidence="8 9">
    <name type="scientific">Ectocarpus siliculosus</name>
    <name type="common">Brown alga</name>
    <name type="synonym">Conferva siliculosa</name>
    <dbReference type="NCBI Taxonomy" id="2880"/>
    <lineage>
        <taxon>Eukaryota</taxon>
        <taxon>Sar</taxon>
        <taxon>Stramenopiles</taxon>
        <taxon>Ochrophyta</taxon>
        <taxon>PX clade</taxon>
        <taxon>Phaeophyceae</taxon>
        <taxon>Ectocarpales</taxon>
        <taxon>Ectocarpaceae</taxon>
        <taxon>Ectocarpus</taxon>
    </lineage>
</organism>
<feature type="compositionally biased region" description="Basic and acidic residues" evidence="5">
    <location>
        <begin position="482"/>
        <end position="492"/>
    </location>
</feature>
<feature type="compositionally biased region" description="Gly residues" evidence="5">
    <location>
        <begin position="471"/>
        <end position="481"/>
    </location>
</feature>
<dbReference type="EMBL" id="FN649752">
    <property type="protein sequence ID" value="CBJ30711.1"/>
    <property type="molecule type" value="Genomic_DNA"/>
</dbReference>
<dbReference type="SFLD" id="SFLDS00029">
    <property type="entry name" value="Radical_SAM"/>
    <property type="match status" value="1"/>
</dbReference>
<name>D7FRC0_ECTSI</name>
<dbReference type="eggNOG" id="ENOG502QRH0">
    <property type="taxonomic scope" value="Eukaryota"/>
</dbReference>
<dbReference type="Proteomes" id="UP000002630">
    <property type="component" value="Linkage Group LG27"/>
</dbReference>
<dbReference type="Pfam" id="PF04055">
    <property type="entry name" value="Radical_SAM"/>
    <property type="match status" value="1"/>
</dbReference>
<protein>
    <recommendedName>
        <fullName evidence="2">Radical S-adenosyl methionine domain-containing protein 1, mitochondrial</fullName>
    </recommendedName>
    <alternativeName>
        <fullName evidence="3">Putative heme chaperone</fullName>
    </alternativeName>
</protein>
<evidence type="ECO:0000259" key="7">
    <source>
        <dbReference type="PROSITE" id="PS51918"/>
    </source>
</evidence>
<evidence type="ECO:0000256" key="1">
    <source>
        <dbReference type="ARBA" id="ARBA00006100"/>
    </source>
</evidence>
<evidence type="ECO:0000256" key="2">
    <source>
        <dbReference type="ARBA" id="ARBA00014678"/>
    </source>
</evidence>
<keyword evidence="6" id="KW-0732">Signal</keyword>
<feature type="signal peptide" evidence="6">
    <location>
        <begin position="1"/>
        <end position="27"/>
    </location>
</feature>
<dbReference type="AlphaFoldDB" id="D7FRC0"/>
<dbReference type="GO" id="GO:0005737">
    <property type="term" value="C:cytoplasm"/>
    <property type="evidence" value="ECO:0007669"/>
    <property type="project" value="InterPro"/>
</dbReference>
<reference evidence="8 9" key="1">
    <citation type="journal article" date="2010" name="Nature">
        <title>The Ectocarpus genome and the independent evolution of multicellularity in brown algae.</title>
        <authorList>
            <person name="Cock J.M."/>
            <person name="Sterck L."/>
            <person name="Rouze P."/>
            <person name="Scornet D."/>
            <person name="Allen A.E."/>
            <person name="Amoutzias G."/>
            <person name="Anthouard V."/>
            <person name="Artiguenave F."/>
            <person name="Aury J.M."/>
            <person name="Badger J.H."/>
            <person name="Beszteri B."/>
            <person name="Billiau K."/>
            <person name="Bonnet E."/>
            <person name="Bothwell J.H."/>
            <person name="Bowler C."/>
            <person name="Boyen C."/>
            <person name="Brownlee C."/>
            <person name="Carrano C.J."/>
            <person name="Charrier B."/>
            <person name="Cho G.Y."/>
            <person name="Coelho S.M."/>
            <person name="Collen J."/>
            <person name="Corre E."/>
            <person name="Da Silva C."/>
            <person name="Delage L."/>
            <person name="Delaroque N."/>
            <person name="Dittami S.M."/>
            <person name="Doulbeau S."/>
            <person name="Elias M."/>
            <person name="Farnham G."/>
            <person name="Gachon C.M."/>
            <person name="Gschloessl B."/>
            <person name="Heesch S."/>
            <person name="Jabbari K."/>
            <person name="Jubin C."/>
            <person name="Kawai H."/>
            <person name="Kimura K."/>
            <person name="Kloareg B."/>
            <person name="Kupper F.C."/>
            <person name="Lang D."/>
            <person name="Le Bail A."/>
            <person name="Leblanc C."/>
            <person name="Lerouge P."/>
            <person name="Lohr M."/>
            <person name="Lopez P.J."/>
            <person name="Martens C."/>
            <person name="Maumus F."/>
            <person name="Michel G."/>
            <person name="Miranda-Saavedra D."/>
            <person name="Morales J."/>
            <person name="Moreau H."/>
            <person name="Motomura T."/>
            <person name="Nagasato C."/>
            <person name="Napoli C.A."/>
            <person name="Nelson D.R."/>
            <person name="Nyvall-Collen P."/>
            <person name="Peters A.F."/>
            <person name="Pommier C."/>
            <person name="Potin P."/>
            <person name="Poulain J."/>
            <person name="Quesneville H."/>
            <person name="Read B."/>
            <person name="Rensing S.A."/>
            <person name="Ritter A."/>
            <person name="Rousvoal S."/>
            <person name="Samanta M."/>
            <person name="Samson G."/>
            <person name="Schroeder D.C."/>
            <person name="Segurens B."/>
            <person name="Strittmatter M."/>
            <person name="Tonon T."/>
            <person name="Tregear J.W."/>
            <person name="Valentin K."/>
            <person name="von Dassow P."/>
            <person name="Yamagishi T."/>
            <person name="Van de Peer Y."/>
            <person name="Wincker P."/>
        </authorList>
    </citation>
    <scope>NUCLEOTIDE SEQUENCE [LARGE SCALE GENOMIC DNA]</scope>
    <source>
        <strain evidence="9">Ec32 / CCAP1310/4</strain>
    </source>
</reference>
<dbReference type="InterPro" id="IPR007197">
    <property type="entry name" value="rSAM"/>
</dbReference>
<evidence type="ECO:0000313" key="8">
    <source>
        <dbReference type="EMBL" id="CBJ30711.1"/>
    </source>
</evidence>
<dbReference type="OMA" id="AYWENVP"/>
<dbReference type="InterPro" id="IPR004559">
    <property type="entry name" value="HemW-like"/>
</dbReference>
<evidence type="ECO:0000256" key="5">
    <source>
        <dbReference type="SAM" id="MobiDB-lite"/>
    </source>
</evidence>
<dbReference type="PANTHER" id="PTHR13932:SF5">
    <property type="entry name" value="RADICAL S-ADENOSYL METHIONINE DOMAIN-CONTAINING PROTEIN 1, MITOCHONDRIAL"/>
    <property type="match status" value="1"/>
</dbReference>
<feature type="region of interest" description="Disordered" evidence="5">
    <location>
        <begin position="391"/>
        <end position="411"/>
    </location>
</feature>